<accession>A0A7J6LE75</accession>
<dbReference type="OrthoDB" id="414058at2759"/>
<name>A0A7J6LE75_PERCH</name>
<evidence type="ECO:0000313" key="2">
    <source>
        <dbReference type="Proteomes" id="UP000591131"/>
    </source>
</evidence>
<proteinExistence type="predicted"/>
<evidence type="ECO:0000313" key="1">
    <source>
        <dbReference type="EMBL" id="KAF4657522.1"/>
    </source>
</evidence>
<sequence length="209" mass="22804">MEVNRWAWLGEELTNQVRFLCPYSTDEDITAALKKCGGDPNQASKELATLQANKKYPAFGQTFMRAPPNTSRAENGAAQPGYRAVHIVCGNCTYVSTIGISARCAQQYLRTADRLPQFQDPAANGTLVETPYGVGVMCGVDSQGRASVQLGSMRLCINQAQVRFLPEKMPLGGSGRDNADQVAFKRDRPFSEEATGFCESGRKCKRPLA</sequence>
<comment type="caution">
    <text evidence="1">The sequence shown here is derived from an EMBL/GenBank/DDBJ whole genome shotgun (WGS) entry which is preliminary data.</text>
</comment>
<protein>
    <submittedName>
        <fullName evidence="1">Uncharacterized protein</fullName>
    </submittedName>
</protein>
<dbReference type="EMBL" id="JAAPAO010000537">
    <property type="protein sequence ID" value="KAF4657522.1"/>
    <property type="molecule type" value="Genomic_DNA"/>
</dbReference>
<keyword evidence="2" id="KW-1185">Reference proteome</keyword>
<reference evidence="1 2" key="1">
    <citation type="submission" date="2020-04" db="EMBL/GenBank/DDBJ databases">
        <title>Perkinsus chesapeaki whole genome sequence.</title>
        <authorList>
            <person name="Bogema D.R."/>
        </authorList>
    </citation>
    <scope>NUCLEOTIDE SEQUENCE [LARGE SCALE GENOMIC DNA]</scope>
    <source>
        <strain evidence="1">ATCC PRA-425</strain>
    </source>
</reference>
<organism evidence="1 2">
    <name type="scientific">Perkinsus chesapeaki</name>
    <name type="common">Clam parasite</name>
    <name type="synonym">Perkinsus andrewsi</name>
    <dbReference type="NCBI Taxonomy" id="330153"/>
    <lineage>
        <taxon>Eukaryota</taxon>
        <taxon>Sar</taxon>
        <taxon>Alveolata</taxon>
        <taxon>Perkinsozoa</taxon>
        <taxon>Perkinsea</taxon>
        <taxon>Perkinsida</taxon>
        <taxon>Perkinsidae</taxon>
        <taxon>Perkinsus</taxon>
    </lineage>
</organism>
<dbReference type="Proteomes" id="UP000591131">
    <property type="component" value="Unassembled WGS sequence"/>
</dbReference>
<gene>
    <name evidence="1" type="ORF">FOL47_008404</name>
</gene>
<dbReference type="AlphaFoldDB" id="A0A7J6LE75"/>